<organism evidence="2 3">
    <name type="scientific">Volvox africanus</name>
    <dbReference type="NCBI Taxonomy" id="51714"/>
    <lineage>
        <taxon>Eukaryota</taxon>
        <taxon>Viridiplantae</taxon>
        <taxon>Chlorophyta</taxon>
        <taxon>core chlorophytes</taxon>
        <taxon>Chlorophyceae</taxon>
        <taxon>CS clade</taxon>
        <taxon>Chlamydomonadales</taxon>
        <taxon>Volvocaceae</taxon>
        <taxon>Volvox</taxon>
    </lineage>
</organism>
<keyword evidence="3" id="KW-1185">Reference proteome</keyword>
<evidence type="ECO:0000313" key="3">
    <source>
        <dbReference type="Proteomes" id="UP000747399"/>
    </source>
</evidence>
<evidence type="ECO:0000313" key="2">
    <source>
        <dbReference type="EMBL" id="GIL54964.1"/>
    </source>
</evidence>
<sequence length="117" mass="12736">MAVTFVCIPPFQQQPSRLCCCIQRRAAALQPTRQRRLCLRQQRRRQHVPGGPSLLSVPPAHPESQAAPGGGTLARHQCAHLHQRPKQQGTVLQRGSRTAQGACSTVAEEPAGEGAFR</sequence>
<feature type="region of interest" description="Disordered" evidence="1">
    <location>
        <begin position="42"/>
        <end position="117"/>
    </location>
</feature>
<feature type="compositionally biased region" description="Polar residues" evidence="1">
    <location>
        <begin position="86"/>
        <end position="103"/>
    </location>
</feature>
<reference evidence="2" key="1">
    <citation type="journal article" date="2021" name="Proc. Natl. Acad. Sci. U.S.A.">
        <title>Three genomes in the algal genus Volvox reveal the fate of a haploid sex-determining region after a transition to homothallism.</title>
        <authorList>
            <person name="Yamamoto K."/>
            <person name="Hamaji T."/>
            <person name="Kawai-Toyooka H."/>
            <person name="Matsuzaki R."/>
            <person name="Takahashi F."/>
            <person name="Nishimura Y."/>
            <person name="Kawachi M."/>
            <person name="Noguchi H."/>
            <person name="Minakuchi Y."/>
            <person name="Umen J.G."/>
            <person name="Toyoda A."/>
            <person name="Nozaki H."/>
        </authorList>
    </citation>
    <scope>NUCLEOTIDE SEQUENCE</scope>
    <source>
        <strain evidence="2">NIES-3780</strain>
    </source>
</reference>
<protein>
    <submittedName>
        <fullName evidence="2">Uncharacterized protein</fullName>
    </submittedName>
</protein>
<dbReference type="Proteomes" id="UP000747399">
    <property type="component" value="Unassembled WGS sequence"/>
</dbReference>
<comment type="caution">
    <text evidence="2">The sequence shown here is derived from an EMBL/GenBank/DDBJ whole genome shotgun (WGS) entry which is preliminary data.</text>
</comment>
<accession>A0A8J4EZT3</accession>
<dbReference type="EMBL" id="BNCO01000020">
    <property type="protein sequence ID" value="GIL54964.1"/>
    <property type="molecule type" value="Genomic_DNA"/>
</dbReference>
<dbReference type="AlphaFoldDB" id="A0A8J4EZT3"/>
<proteinExistence type="predicted"/>
<evidence type="ECO:0000256" key="1">
    <source>
        <dbReference type="SAM" id="MobiDB-lite"/>
    </source>
</evidence>
<name>A0A8J4EZT3_9CHLO</name>
<gene>
    <name evidence="2" type="ORF">Vafri_10645</name>
</gene>